<proteinExistence type="predicted"/>
<keyword evidence="3" id="KW-1185">Reference proteome</keyword>
<reference evidence="2 3" key="1">
    <citation type="journal article" date="2019" name="G3 (Bethesda)">
        <title>Sequencing of a Wild Apple (Malus baccata) Genome Unravels the Differences Between Cultivated and Wild Apple Species Regarding Disease Resistance and Cold Tolerance.</title>
        <authorList>
            <person name="Chen X."/>
        </authorList>
    </citation>
    <scope>NUCLEOTIDE SEQUENCE [LARGE SCALE GENOMIC DNA]</scope>
    <source>
        <strain evidence="3">cv. Shandingzi</strain>
        <tissue evidence="2">Leaves</tissue>
    </source>
</reference>
<evidence type="ECO:0000313" key="2">
    <source>
        <dbReference type="EMBL" id="TQD92519.1"/>
    </source>
</evidence>
<comment type="caution">
    <text evidence="2">The sequence shown here is derived from an EMBL/GenBank/DDBJ whole genome shotgun (WGS) entry which is preliminary data.</text>
</comment>
<dbReference type="STRING" id="106549.A0A540M1V8"/>
<keyword evidence="1" id="KW-0472">Membrane</keyword>
<name>A0A540M1V8_MALBA</name>
<gene>
    <name evidence="2" type="ORF">C1H46_021933</name>
</gene>
<evidence type="ECO:0000256" key="1">
    <source>
        <dbReference type="SAM" id="Phobius"/>
    </source>
</evidence>
<dbReference type="AlphaFoldDB" id="A0A540M1V8"/>
<evidence type="ECO:0000313" key="3">
    <source>
        <dbReference type="Proteomes" id="UP000315295"/>
    </source>
</evidence>
<dbReference type="EMBL" id="VIEB01000392">
    <property type="protein sequence ID" value="TQD92519.1"/>
    <property type="molecule type" value="Genomic_DNA"/>
</dbReference>
<protein>
    <submittedName>
        <fullName evidence="2">Uncharacterized protein</fullName>
    </submittedName>
</protein>
<keyword evidence="1" id="KW-0812">Transmembrane</keyword>
<dbReference type="Pfam" id="PF03140">
    <property type="entry name" value="DUF247"/>
    <property type="match status" value="1"/>
</dbReference>
<dbReference type="Proteomes" id="UP000315295">
    <property type="component" value="Unassembled WGS sequence"/>
</dbReference>
<keyword evidence="1" id="KW-1133">Transmembrane helix</keyword>
<sequence length="515" mass="59803">MPVMPAELRLEMPVSMEMQVMPAERKVEREYEVRLRISEGKMKGITEAPHDTENQKFLEKLDNLSSLSPSRCIYRVPKRLRQGNEKAYTPQVVSIGPLHHGEEHLKAMEEHKKRYLQHFLRRTGVGFSDYIQMIKEQEGRLRGSYAESVEFGSDQFVRIVLVDAAFIIELLLRYYSIKHKVEDDYCQGEDDYIFNNPRMLWDVRPDLRLLENQLPFFILRDLFNTRSYQEPSLLGISYHFFKTQIDSEGKKKNFGKILSSGEEVQHFVDLIRILYRPLDQEKEHTDTDTTNMTATPNVTELDQEKEHTDTTNMTATPNVTELDQEKEHTDTTNMTATPNVTELHQAGVTFKVGKGSSLFDIKFSHCGILKIPKLTVDDTTELTLRNLLAFEQCHRRENDYLANYVFLMKRLVKTREDVQLLVDNGIIDNWLGDTQKISTLLHDLGTGMMVDHHYYARLCGKLIHYRKKCWRGAMVNLRENFFNTPWSTMSVIAAFILLLLTAIQTACSYKSAPLF</sequence>
<dbReference type="PANTHER" id="PTHR31170:SF25">
    <property type="entry name" value="BNAA09G04570D PROTEIN"/>
    <property type="match status" value="1"/>
</dbReference>
<feature type="transmembrane region" description="Helical" evidence="1">
    <location>
        <begin position="486"/>
        <end position="509"/>
    </location>
</feature>
<organism evidence="2 3">
    <name type="scientific">Malus baccata</name>
    <name type="common">Siberian crab apple</name>
    <name type="synonym">Pyrus baccata</name>
    <dbReference type="NCBI Taxonomy" id="106549"/>
    <lineage>
        <taxon>Eukaryota</taxon>
        <taxon>Viridiplantae</taxon>
        <taxon>Streptophyta</taxon>
        <taxon>Embryophyta</taxon>
        <taxon>Tracheophyta</taxon>
        <taxon>Spermatophyta</taxon>
        <taxon>Magnoliopsida</taxon>
        <taxon>eudicotyledons</taxon>
        <taxon>Gunneridae</taxon>
        <taxon>Pentapetalae</taxon>
        <taxon>rosids</taxon>
        <taxon>fabids</taxon>
        <taxon>Rosales</taxon>
        <taxon>Rosaceae</taxon>
        <taxon>Amygdaloideae</taxon>
        <taxon>Maleae</taxon>
        <taxon>Malus</taxon>
    </lineage>
</organism>
<dbReference type="InterPro" id="IPR004158">
    <property type="entry name" value="DUF247_pln"/>
</dbReference>
<accession>A0A540M1V8</accession>
<dbReference type="PANTHER" id="PTHR31170">
    <property type="entry name" value="BNAC04G53230D PROTEIN"/>
    <property type="match status" value="1"/>
</dbReference>